<dbReference type="GO" id="GO:0030599">
    <property type="term" value="F:pectinesterase activity"/>
    <property type="evidence" value="ECO:0007669"/>
    <property type="project" value="UniProtKB-EC"/>
</dbReference>
<dbReference type="Pfam" id="PF01095">
    <property type="entry name" value="Pectinesterase"/>
    <property type="match status" value="1"/>
</dbReference>
<keyword evidence="7 10" id="KW-0732">Signal</keyword>
<evidence type="ECO:0000256" key="3">
    <source>
        <dbReference type="ARBA" id="ARBA00005184"/>
    </source>
</evidence>
<gene>
    <name evidence="12" type="ORF">R1sor_006574</name>
</gene>
<evidence type="ECO:0000256" key="5">
    <source>
        <dbReference type="ARBA" id="ARBA00013229"/>
    </source>
</evidence>
<dbReference type="SUPFAM" id="SSF51126">
    <property type="entry name" value="Pectin lyase-like"/>
    <property type="match status" value="1"/>
</dbReference>
<dbReference type="Gene3D" id="2.160.20.10">
    <property type="entry name" value="Single-stranded right-handed beta-helix, Pectin lyase-like"/>
    <property type="match status" value="1"/>
</dbReference>
<evidence type="ECO:0000256" key="2">
    <source>
        <dbReference type="ARBA" id="ARBA00004613"/>
    </source>
</evidence>
<comment type="similarity">
    <text evidence="4">Belongs to the pectinesterase family.</text>
</comment>
<name>A0ABD3HNE8_9MARC</name>
<evidence type="ECO:0000256" key="8">
    <source>
        <dbReference type="ARBA" id="ARBA00022801"/>
    </source>
</evidence>
<dbReference type="EMBL" id="JBJQOH010000003">
    <property type="protein sequence ID" value="KAL3692923.1"/>
    <property type="molecule type" value="Genomic_DNA"/>
</dbReference>
<feature type="chain" id="PRO_5044888917" description="pectinesterase" evidence="10">
    <location>
        <begin position="24"/>
        <end position="376"/>
    </location>
</feature>
<keyword evidence="13" id="KW-1185">Reference proteome</keyword>
<evidence type="ECO:0000256" key="4">
    <source>
        <dbReference type="ARBA" id="ARBA00008891"/>
    </source>
</evidence>
<comment type="subcellular location">
    <subcellularLocation>
        <location evidence="1">Cell envelope</location>
    </subcellularLocation>
    <subcellularLocation>
        <location evidence="2">Secreted</location>
    </subcellularLocation>
</comment>
<feature type="signal peptide" evidence="10">
    <location>
        <begin position="1"/>
        <end position="23"/>
    </location>
</feature>
<evidence type="ECO:0000313" key="12">
    <source>
        <dbReference type="EMBL" id="KAL3692923.1"/>
    </source>
</evidence>
<evidence type="ECO:0000313" key="13">
    <source>
        <dbReference type="Proteomes" id="UP001633002"/>
    </source>
</evidence>
<evidence type="ECO:0000256" key="1">
    <source>
        <dbReference type="ARBA" id="ARBA00004196"/>
    </source>
</evidence>
<evidence type="ECO:0000259" key="11">
    <source>
        <dbReference type="Pfam" id="PF01095"/>
    </source>
</evidence>
<comment type="pathway">
    <text evidence="3">Glycan metabolism; pectin degradation; 2-dehydro-3-deoxy-D-gluconate from pectin: step 1/5.</text>
</comment>
<dbReference type="FunFam" id="2.160.20.10:FF:000008">
    <property type="entry name" value="Pectinesterase"/>
    <property type="match status" value="1"/>
</dbReference>
<evidence type="ECO:0000256" key="10">
    <source>
        <dbReference type="SAM" id="SignalP"/>
    </source>
</evidence>
<keyword evidence="9" id="KW-0063">Aspartyl esterase</keyword>
<evidence type="ECO:0000256" key="9">
    <source>
        <dbReference type="ARBA" id="ARBA00023085"/>
    </source>
</evidence>
<dbReference type="PANTHER" id="PTHR31321:SF139">
    <property type="entry name" value="PECTINESTERASE CATALYTIC DOMAIN-CONTAINING PROTEIN"/>
    <property type="match status" value="1"/>
</dbReference>
<comment type="caution">
    <text evidence="12">The sequence shown here is derived from an EMBL/GenBank/DDBJ whole genome shotgun (WGS) entry which is preliminary data.</text>
</comment>
<sequence length="376" mass="41475">MERREVLGLVLLTIVSLQLTVEASRAATEVTKQQSSNSKADEDFYDWIARVGKKFQLKKQLAVTNPVQPAEVQPTADGDIQTYIVVDKNGGGQFYTIQDAVNSIHRDQQRTTRITIQVNPGSYEEKVVIPKNTPYLTLQGAGRDRTIITHAETKEQAGSDIADATVAISAPNFIARNISFQNSSPPPPSGAVGQQATAVYISGDMGAFYGCGFLGAQDTLYDHNGRHYFEECYIEGSIDFIYGDGQSLYKNCQLNVIPTTTGSLTAQKRMSTSENTGFSFVDCSVTGSGRVYLGRSWGISSRVVFITTWLADIIIPEGWQDWNDPARHQTAYYGEYSCFGPGSNTDGRVPWSKKLTLEEAQPFMTKSFIDGESWIF</sequence>
<organism evidence="12 13">
    <name type="scientific">Riccia sorocarpa</name>
    <dbReference type="NCBI Taxonomy" id="122646"/>
    <lineage>
        <taxon>Eukaryota</taxon>
        <taxon>Viridiplantae</taxon>
        <taxon>Streptophyta</taxon>
        <taxon>Embryophyta</taxon>
        <taxon>Marchantiophyta</taxon>
        <taxon>Marchantiopsida</taxon>
        <taxon>Marchantiidae</taxon>
        <taxon>Marchantiales</taxon>
        <taxon>Ricciaceae</taxon>
        <taxon>Riccia</taxon>
    </lineage>
</organism>
<dbReference type="InterPro" id="IPR011050">
    <property type="entry name" value="Pectin_lyase_fold/virulence"/>
</dbReference>
<protein>
    <recommendedName>
        <fullName evidence="5">pectinesterase</fullName>
        <ecNumber evidence="5">3.1.1.11</ecNumber>
    </recommendedName>
</protein>
<dbReference type="EC" id="3.1.1.11" evidence="5"/>
<proteinExistence type="inferred from homology"/>
<accession>A0ABD3HNE8</accession>
<dbReference type="AlphaFoldDB" id="A0ABD3HNE8"/>
<dbReference type="Proteomes" id="UP001633002">
    <property type="component" value="Unassembled WGS sequence"/>
</dbReference>
<keyword evidence="6" id="KW-0964">Secreted</keyword>
<feature type="domain" description="Pectinesterase catalytic" evidence="11">
    <location>
        <begin position="84"/>
        <end position="372"/>
    </location>
</feature>
<keyword evidence="8" id="KW-0378">Hydrolase</keyword>
<dbReference type="GO" id="GO:0005576">
    <property type="term" value="C:extracellular region"/>
    <property type="evidence" value="ECO:0007669"/>
    <property type="project" value="UniProtKB-SubCell"/>
</dbReference>
<dbReference type="PANTHER" id="PTHR31321">
    <property type="entry name" value="ACYL-COA THIOESTER HYDROLASE YBHC-RELATED"/>
    <property type="match status" value="1"/>
</dbReference>
<evidence type="ECO:0000256" key="6">
    <source>
        <dbReference type="ARBA" id="ARBA00022525"/>
    </source>
</evidence>
<dbReference type="InterPro" id="IPR012334">
    <property type="entry name" value="Pectin_lyas_fold"/>
</dbReference>
<reference evidence="12 13" key="1">
    <citation type="submission" date="2024-09" db="EMBL/GenBank/DDBJ databases">
        <title>Chromosome-scale assembly of Riccia sorocarpa.</title>
        <authorList>
            <person name="Paukszto L."/>
        </authorList>
    </citation>
    <scope>NUCLEOTIDE SEQUENCE [LARGE SCALE GENOMIC DNA]</scope>
    <source>
        <strain evidence="12">LP-2024</strain>
        <tissue evidence="12">Aerial parts of the thallus</tissue>
    </source>
</reference>
<evidence type="ECO:0000256" key="7">
    <source>
        <dbReference type="ARBA" id="ARBA00022729"/>
    </source>
</evidence>
<dbReference type="InterPro" id="IPR000070">
    <property type="entry name" value="Pectinesterase_cat"/>
</dbReference>